<dbReference type="EMBL" id="JABBNU010000004">
    <property type="protein sequence ID" value="NMM48432.1"/>
    <property type="molecule type" value="Genomic_DNA"/>
</dbReference>
<comment type="caution">
    <text evidence="8">The sequence shown here is derived from an EMBL/GenBank/DDBJ whole genome shotgun (WGS) entry which is preliminary data.</text>
</comment>
<dbReference type="PANTHER" id="PTHR36838">
    <property type="entry name" value="AUXIN EFFLUX CARRIER FAMILY PROTEIN"/>
    <property type="match status" value="1"/>
</dbReference>
<evidence type="ECO:0000256" key="1">
    <source>
        <dbReference type="ARBA" id="ARBA00004141"/>
    </source>
</evidence>
<feature type="transmembrane region" description="Helical" evidence="7">
    <location>
        <begin position="276"/>
        <end position="298"/>
    </location>
</feature>
<evidence type="ECO:0000313" key="9">
    <source>
        <dbReference type="Proteomes" id="UP000559010"/>
    </source>
</evidence>
<evidence type="ECO:0000256" key="2">
    <source>
        <dbReference type="ARBA" id="ARBA00022448"/>
    </source>
</evidence>
<dbReference type="GO" id="GO:0055085">
    <property type="term" value="P:transmembrane transport"/>
    <property type="evidence" value="ECO:0007669"/>
    <property type="project" value="InterPro"/>
</dbReference>
<proteinExistence type="predicted"/>
<feature type="transmembrane region" description="Helical" evidence="7">
    <location>
        <begin position="89"/>
        <end position="109"/>
    </location>
</feature>
<dbReference type="Proteomes" id="UP000559010">
    <property type="component" value="Unassembled WGS sequence"/>
</dbReference>
<organism evidence="8 9">
    <name type="scientific">Marinigracilibium pacificum</name>
    <dbReference type="NCBI Taxonomy" id="2729599"/>
    <lineage>
        <taxon>Bacteria</taxon>
        <taxon>Pseudomonadati</taxon>
        <taxon>Bacteroidota</taxon>
        <taxon>Cytophagia</taxon>
        <taxon>Cytophagales</taxon>
        <taxon>Flammeovirgaceae</taxon>
        <taxon>Marinigracilibium</taxon>
    </lineage>
</organism>
<evidence type="ECO:0000256" key="3">
    <source>
        <dbReference type="ARBA" id="ARBA00022475"/>
    </source>
</evidence>
<dbReference type="PANTHER" id="PTHR36838:SF1">
    <property type="entry name" value="SLR1864 PROTEIN"/>
    <property type="match status" value="1"/>
</dbReference>
<evidence type="ECO:0000313" key="8">
    <source>
        <dbReference type="EMBL" id="NMM48432.1"/>
    </source>
</evidence>
<dbReference type="GO" id="GO:0016020">
    <property type="term" value="C:membrane"/>
    <property type="evidence" value="ECO:0007669"/>
    <property type="project" value="UniProtKB-SubCell"/>
</dbReference>
<dbReference type="Pfam" id="PF03547">
    <property type="entry name" value="Mem_trans"/>
    <property type="match status" value="1"/>
</dbReference>
<evidence type="ECO:0000256" key="7">
    <source>
        <dbReference type="SAM" id="Phobius"/>
    </source>
</evidence>
<comment type="subcellular location">
    <subcellularLocation>
        <location evidence="1">Membrane</location>
        <topology evidence="1">Multi-pass membrane protein</topology>
    </subcellularLocation>
</comment>
<keyword evidence="3" id="KW-1003">Cell membrane</keyword>
<evidence type="ECO:0000256" key="5">
    <source>
        <dbReference type="ARBA" id="ARBA00022989"/>
    </source>
</evidence>
<gene>
    <name evidence="8" type="ORF">HH304_08480</name>
</gene>
<feature type="transmembrane region" description="Helical" evidence="7">
    <location>
        <begin position="121"/>
        <end position="141"/>
    </location>
</feature>
<sequence>MDNLLLIFICLSGGALLRNLRILPDNTYVGLNAYVINIALPSLSIYFISNLNFDISLLFPASVAWILVFISWIFFALVGKIFNWPDKLIGCLILTTGFANTSFLGFPIIEAFYGEEGLEKALIVDQVGSFMALSTLGLFIAQKYSHSTKSKTNIFKRLITFPPFIAFCIAILINFSGFSLHWTIAEAFHKIGITLVPVALVSVGIQWRINRQSVYIPFLIIGSIAKLIVFPIIIFIAYYFLGAYGITAKVSIMEAAMPSMITASILAINHNLKKDLANLMVGVGLVLSSIILPLWYYFLEWIF</sequence>
<keyword evidence="5 7" id="KW-1133">Transmembrane helix</keyword>
<feature type="transmembrane region" description="Helical" evidence="7">
    <location>
        <begin position="246"/>
        <end position="269"/>
    </location>
</feature>
<feature type="transmembrane region" description="Helical" evidence="7">
    <location>
        <begin position="188"/>
        <end position="207"/>
    </location>
</feature>
<feature type="transmembrane region" description="Helical" evidence="7">
    <location>
        <begin position="57"/>
        <end position="77"/>
    </location>
</feature>
<keyword evidence="2" id="KW-0813">Transport</keyword>
<protein>
    <submittedName>
        <fullName evidence="8">AEC family transporter</fullName>
    </submittedName>
</protein>
<dbReference type="InterPro" id="IPR004776">
    <property type="entry name" value="Mem_transp_PIN-like"/>
</dbReference>
<accession>A0A848J5M7</accession>
<keyword evidence="6 7" id="KW-0472">Membrane</keyword>
<feature type="transmembrane region" description="Helical" evidence="7">
    <location>
        <begin position="161"/>
        <end position="182"/>
    </location>
</feature>
<feature type="transmembrane region" description="Helical" evidence="7">
    <location>
        <begin position="214"/>
        <end position="240"/>
    </location>
</feature>
<keyword evidence="9" id="KW-1185">Reference proteome</keyword>
<keyword evidence="4 7" id="KW-0812">Transmembrane</keyword>
<evidence type="ECO:0000256" key="6">
    <source>
        <dbReference type="ARBA" id="ARBA00023136"/>
    </source>
</evidence>
<dbReference type="AlphaFoldDB" id="A0A848J5M7"/>
<name>A0A848J5M7_9BACT</name>
<dbReference type="RefSeq" id="WP_169680166.1">
    <property type="nucleotide sequence ID" value="NZ_JABBNU010000004.1"/>
</dbReference>
<evidence type="ECO:0000256" key="4">
    <source>
        <dbReference type="ARBA" id="ARBA00022692"/>
    </source>
</evidence>
<reference evidence="8 9" key="1">
    <citation type="submission" date="2020-04" db="EMBL/GenBank/DDBJ databases">
        <title>Flammeovirgaceae bacterium KN852 isolated from deep sea.</title>
        <authorList>
            <person name="Zhang D.-C."/>
        </authorList>
    </citation>
    <scope>NUCLEOTIDE SEQUENCE [LARGE SCALE GENOMIC DNA]</scope>
    <source>
        <strain evidence="8 9">KN852</strain>
    </source>
</reference>